<dbReference type="GO" id="GO:0047734">
    <property type="term" value="F:CDP-glycerol diphosphatase activity"/>
    <property type="evidence" value="ECO:0007669"/>
    <property type="project" value="TreeGrafter"/>
</dbReference>
<dbReference type="EMBL" id="CAJNNW010027825">
    <property type="protein sequence ID" value="CAE8693277.1"/>
    <property type="molecule type" value="Genomic_DNA"/>
</dbReference>
<dbReference type="GO" id="GO:0004222">
    <property type="term" value="F:metalloendopeptidase activity"/>
    <property type="evidence" value="ECO:0007669"/>
    <property type="project" value="InterPro"/>
</dbReference>
<comment type="similarity">
    <text evidence="6">Belongs to the peptidase M3 family.</text>
</comment>
<dbReference type="InterPro" id="IPR029052">
    <property type="entry name" value="Metallo-depent_PP-like"/>
</dbReference>
<evidence type="ECO:0000256" key="4">
    <source>
        <dbReference type="ARBA" id="ARBA00022833"/>
    </source>
</evidence>
<dbReference type="Proteomes" id="UP000626109">
    <property type="component" value="Unassembled WGS sequence"/>
</dbReference>
<dbReference type="SUPFAM" id="SSF56300">
    <property type="entry name" value="Metallo-dependent phosphatases"/>
    <property type="match status" value="1"/>
</dbReference>
<dbReference type="GO" id="GO:0008663">
    <property type="term" value="F:2',3'-cyclic-nucleotide 2'-phosphodiesterase activity"/>
    <property type="evidence" value="ECO:0007669"/>
    <property type="project" value="TreeGrafter"/>
</dbReference>
<evidence type="ECO:0000259" key="7">
    <source>
        <dbReference type="Pfam" id="PF00149"/>
    </source>
</evidence>
<keyword evidence="1 6" id="KW-0645">Protease</keyword>
<sequence>MWRFAMHRFSSPLPDVQYADVDDAWNFMRTRRRAYRNSLECLRRAVDDWIRAPPLAFIVDLGDMIDQQCEAQGDSRECLDRVLKIFEPAAAVTPVQHLIGNHELYNFSRAECGALIPNITPWYRSFSPAAGWRVLVLDAYDMNAIENGGSQAVEEGLEFLGRHNPNDLRAPRGSVDVTKGLTGLQQRFVPMGGGIGERQLAWIRSELQDASALSERVVVLSHLPMHPAASTPSALLWNFDEALAEFGKAGQGTVVLVMAGHFHSGGYFWDSELGIHHVTLESPLHADPEDARAHCIVEVWPDRMELLGELDSDAIAWELRPRTRDEALQPYLPLTGVLKGLFNLLSRLFGVAVVPATDRGEAPLWHRSVRFYRVVDLKTRASIAGFYLDPFRSERKRDSGGDFWADVTLSYSALLGLGNTPRRPVAHIVGDLEPRLEKSKPTLLSFKQVRSLFRAMGQAVQELLTNQEVGLMAGTKGLEVDFAAFPPRFLELWAYDPATLRSFGGHFESGDPMPEEMIQGIVSSQAFHSGSRLLDEVSLAKIDLDLHSKEESHDITSSGGKGLTSFSGPFSSGYAAGYFIGLWADVLAADAFEAFQEAEGEPEIQELGLRFREAILAPGGGRAPVDAYRSFRGRSPRVAALLRRLGLSSGRPETKAS</sequence>
<keyword evidence="5 6" id="KW-0482">Metalloprotease</keyword>
<evidence type="ECO:0000256" key="6">
    <source>
        <dbReference type="RuleBase" id="RU003435"/>
    </source>
</evidence>
<evidence type="ECO:0000313" key="10">
    <source>
        <dbReference type="Proteomes" id="UP000626109"/>
    </source>
</evidence>
<proteinExistence type="inferred from homology"/>
<comment type="cofactor">
    <cofactor evidence="6">
        <name>Zn(2+)</name>
        <dbReference type="ChEBI" id="CHEBI:29105"/>
    </cofactor>
    <text evidence="6">Binds 1 zinc ion.</text>
</comment>
<name>A0A813K2S6_POLGL</name>
<dbReference type="GO" id="GO:0047631">
    <property type="term" value="F:ADP-ribose diphosphatase activity"/>
    <property type="evidence" value="ECO:0007669"/>
    <property type="project" value="TreeGrafter"/>
</dbReference>
<evidence type="ECO:0000259" key="8">
    <source>
        <dbReference type="Pfam" id="PF01432"/>
    </source>
</evidence>
<evidence type="ECO:0000313" key="9">
    <source>
        <dbReference type="EMBL" id="CAE8693277.1"/>
    </source>
</evidence>
<dbReference type="InterPro" id="IPR004843">
    <property type="entry name" value="Calcineurin-like_PHP"/>
</dbReference>
<dbReference type="Gene3D" id="3.60.21.10">
    <property type="match status" value="1"/>
</dbReference>
<reference evidence="9" key="1">
    <citation type="submission" date="2021-02" db="EMBL/GenBank/DDBJ databases">
        <authorList>
            <person name="Dougan E. K."/>
            <person name="Rhodes N."/>
            <person name="Thang M."/>
            <person name="Chan C."/>
        </authorList>
    </citation>
    <scope>NUCLEOTIDE SEQUENCE</scope>
</reference>
<protein>
    <recommendedName>
        <fullName evidence="11">Calcineurin-like phosphoesterase domain-containing protein</fullName>
    </recommendedName>
</protein>
<dbReference type="PANTHER" id="PTHR16509:SF1">
    <property type="entry name" value="MANGANESE-DEPENDENT ADP-RIBOSE_CDP-ALCOHOL DIPHOSPHATASE"/>
    <property type="match status" value="1"/>
</dbReference>
<gene>
    <name evidence="9" type="ORF">PGLA2088_LOCUS28328</name>
</gene>
<evidence type="ECO:0000256" key="2">
    <source>
        <dbReference type="ARBA" id="ARBA00022723"/>
    </source>
</evidence>
<evidence type="ECO:0000256" key="1">
    <source>
        <dbReference type="ARBA" id="ARBA00022670"/>
    </source>
</evidence>
<evidence type="ECO:0000256" key="3">
    <source>
        <dbReference type="ARBA" id="ARBA00022801"/>
    </source>
</evidence>
<evidence type="ECO:0000256" key="5">
    <source>
        <dbReference type="ARBA" id="ARBA00023049"/>
    </source>
</evidence>
<feature type="domain" description="Calcineurin-like phosphoesterase" evidence="7">
    <location>
        <begin position="43"/>
        <end position="264"/>
    </location>
</feature>
<feature type="domain" description="Peptidase M3A/M3B catalytic" evidence="8">
    <location>
        <begin position="324"/>
        <end position="646"/>
    </location>
</feature>
<keyword evidence="4 6" id="KW-0862">Zinc</keyword>
<evidence type="ECO:0008006" key="11">
    <source>
        <dbReference type="Google" id="ProtNLM"/>
    </source>
</evidence>
<dbReference type="Pfam" id="PF01432">
    <property type="entry name" value="Peptidase_M3"/>
    <property type="match status" value="1"/>
</dbReference>
<dbReference type="GO" id="GO:0006508">
    <property type="term" value="P:proteolysis"/>
    <property type="evidence" value="ECO:0007669"/>
    <property type="project" value="UniProtKB-KW"/>
</dbReference>
<accession>A0A813K2S6</accession>
<keyword evidence="2 6" id="KW-0479">Metal-binding</keyword>
<keyword evidence="3 6" id="KW-0378">Hydrolase</keyword>
<dbReference type="SUPFAM" id="SSF55486">
    <property type="entry name" value="Metalloproteases ('zincins'), catalytic domain"/>
    <property type="match status" value="1"/>
</dbReference>
<dbReference type="PANTHER" id="PTHR16509">
    <property type="match status" value="1"/>
</dbReference>
<organism evidence="9 10">
    <name type="scientific">Polarella glacialis</name>
    <name type="common">Dinoflagellate</name>
    <dbReference type="NCBI Taxonomy" id="89957"/>
    <lineage>
        <taxon>Eukaryota</taxon>
        <taxon>Sar</taxon>
        <taxon>Alveolata</taxon>
        <taxon>Dinophyceae</taxon>
        <taxon>Suessiales</taxon>
        <taxon>Suessiaceae</taxon>
        <taxon>Polarella</taxon>
    </lineage>
</organism>
<dbReference type="Pfam" id="PF00149">
    <property type="entry name" value="Metallophos"/>
    <property type="match status" value="1"/>
</dbReference>
<dbReference type="AlphaFoldDB" id="A0A813K2S6"/>
<dbReference type="Gene3D" id="1.10.1370.40">
    <property type="match status" value="1"/>
</dbReference>
<comment type="caution">
    <text evidence="9">The sequence shown here is derived from an EMBL/GenBank/DDBJ whole genome shotgun (WGS) entry which is preliminary data.</text>
</comment>
<dbReference type="GO" id="GO:0030145">
    <property type="term" value="F:manganese ion binding"/>
    <property type="evidence" value="ECO:0007669"/>
    <property type="project" value="TreeGrafter"/>
</dbReference>
<dbReference type="InterPro" id="IPR001567">
    <property type="entry name" value="Pept_M3A_M3B_dom"/>
</dbReference>